<dbReference type="AlphaFoldDB" id="A0A699JG30"/>
<gene>
    <name evidence="1" type="ORF">Tci_603766</name>
</gene>
<sequence>MGWIWRLAGGRNLSGNGGGHGGGDGCDDGVGMKVVCRLWWRQKWLESGQNMAEKGGAASESWWGGRRYMCWRNEKRIGVPSI</sequence>
<comment type="caution">
    <text evidence="1">The sequence shown here is derived from an EMBL/GenBank/DDBJ whole genome shotgun (WGS) entry which is preliminary data.</text>
</comment>
<protein>
    <submittedName>
        <fullName evidence="1">Uncharacterized protein</fullName>
    </submittedName>
</protein>
<proteinExistence type="predicted"/>
<reference evidence="1" key="1">
    <citation type="journal article" date="2019" name="Sci. Rep.">
        <title>Draft genome of Tanacetum cinerariifolium, the natural source of mosquito coil.</title>
        <authorList>
            <person name="Yamashiro T."/>
            <person name="Shiraishi A."/>
            <person name="Satake H."/>
            <person name="Nakayama K."/>
        </authorList>
    </citation>
    <scope>NUCLEOTIDE SEQUENCE</scope>
</reference>
<organism evidence="1">
    <name type="scientific">Tanacetum cinerariifolium</name>
    <name type="common">Dalmatian daisy</name>
    <name type="synonym">Chrysanthemum cinerariifolium</name>
    <dbReference type="NCBI Taxonomy" id="118510"/>
    <lineage>
        <taxon>Eukaryota</taxon>
        <taxon>Viridiplantae</taxon>
        <taxon>Streptophyta</taxon>
        <taxon>Embryophyta</taxon>
        <taxon>Tracheophyta</taxon>
        <taxon>Spermatophyta</taxon>
        <taxon>Magnoliopsida</taxon>
        <taxon>eudicotyledons</taxon>
        <taxon>Gunneridae</taxon>
        <taxon>Pentapetalae</taxon>
        <taxon>asterids</taxon>
        <taxon>campanulids</taxon>
        <taxon>Asterales</taxon>
        <taxon>Asteraceae</taxon>
        <taxon>Asteroideae</taxon>
        <taxon>Anthemideae</taxon>
        <taxon>Anthemidinae</taxon>
        <taxon>Tanacetum</taxon>
    </lineage>
</organism>
<accession>A0A699JG30</accession>
<name>A0A699JG30_TANCI</name>
<dbReference type="EMBL" id="BKCJ010403614">
    <property type="protein sequence ID" value="GFA31794.1"/>
    <property type="molecule type" value="Genomic_DNA"/>
</dbReference>
<evidence type="ECO:0000313" key="1">
    <source>
        <dbReference type="EMBL" id="GFA31794.1"/>
    </source>
</evidence>